<dbReference type="InterPro" id="IPR000385">
    <property type="entry name" value="MoaA_NifB_PqqE_Fe-S-bd_CS"/>
</dbReference>
<evidence type="ECO:0000256" key="10">
    <source>
        <dbReference type="ARBA" id="ARBA00023150"/>
    </source>
</evidence>
<keyword evidence="7" id="KW-0408">Iron</keyword>
<evidence type="ECO:0000256" key="3">
    <source>
        <dbReference type="ARBA" id="ARBA00022485"/>
    </source>
</evidence>
<dbReference type="CDD" id="cd01335">
    <property type="entry name" value="Radical_SAM"/>
    <property type="match status" value="1"/>
</dbReference>
<reference evidence="14 15" key="1">
    <citation type="submission" date="2016-12" db="EMBL/GenBank/DDBJ databases">
        <authorList>
            <person name="Song W.-J."/>
            <person name="Kurnit D.M."/>
        </authorList>
    </citation>
    <scope>NUCLEOTIDE SEQUENCE [LARGE SCALE GENOMIC DNA]</scope>
    <source>
        <strain evidence="14 15">HSG9</strain>
    </source>
</reference>
<dbReference type="SFLD" id="SFLDG01383">
    <property type="entry name" value="cyclic_pyranopterin_phosphate"/>
    <property type="match status" value="1"/>
</dbReference>
<dbReference type="GO" id="GO:0046872">
    <property type="term" value="F:metal ion binding"/>
    <property type="evidence" value="ECO:0007669"/>
    <property type="project" value="UniProtKB-KW"/>
</dbReference>
<dbReference type="PANTHER" id="PTHR22960:SF0">
    <property type="entry name" value="MOLYBDENUM COFACTOR BIOSYNTHESIS PROTEIN 1"/>
    <property type="match status" value="1"/>
</dbReference>
<evidence type="ECO:0000259" key="13">
    <source>
        <dbReference type="PROSITE" id="PS51918"/>
    </source>
</evidence>
<keyword evidence="4" id="KW-0949">S-adenosyl-L-methionine</keyword>
<keyword evidence="3" id="KW-0004">4Fe-4S</keyword>
<organism evidence="14 15">
    <name type="scientific">Croceivirga radicis</name>
    <dbReference type="NCBI Taxonomy" id="1929488"/>
    <lineage>
        <taxon>Bacteria</taxon>
        <taxon>Pseudomonadati</taxon>
        <taxon>Bacteroidota</taxon>
        <taxon>Flavobacteriia</taxon>
        <taxon>Flavobacteriales</taxon>
        <taxon>Flavobacteriaceae</taxon>
        <taxon>Croceivirga</taxon>
    </lineage>
</organism>
<dbReference type="SFLD" id="SFLDS00029">
    <property type="entry name" value="Radical_SAM"/>
    <property type="match status" value="1"/>
</dbReference>
<dbReference type="GO" id="GO:0006777">
    <property type="term" value="P:Mo-molybdopterin cofactor biosynthetic process"/>
    <property type="evidence" value="ECO:0007669"/>
    <property type="project" value="UniProtKB-KW"/>
</dbReference>
<dbReference type="GO" id="GO:0061798">
    <property type="term" value="F:GTP 3',8'-cyclase activity"/>
    <property type="evidence" value="ECO:0007669"/>
    <property type="project" value="UniProtKB-EC"/>
</dbReference>
<dbReference type="InterPro" id="IPR006638">
    <property type="entry name" value="Elp3/MiaA/NifB-like_rSAM"/>
</dbReference>
<dbReference type="GO" id="GO:0005525">
    <property type="term" value="F:GTP binding"/>
    <property type="evidence" value="ECO:0007669"/>
    <property type="project" value="UniProtKB-KW"/>
</dbReference>
<dbReference type="InterPro" id="IPR050105">
    <property type="entry name" value="MoCo_biosynth_MoaA/MoaC"/>
</dbReference>
<dbReference type="SFLD" id="SFLDG01386">
    <property type="entry name" value="main_SPASM_domain-containing"/>
    <property type="match status" value="1"/>
</dbReference>
<dbReference type="InterPro" id="IPR040064">
    <property type="entry name" value="MoaA-like"/>
</dbReference>
<evidence type="ECO:0000256" key="7">
    <source>
        <dbReference type="ARBA" id="ARBA00023004"/>
    </source>
</evidence>
<gene>
    <name evidence="14" type="ORF">BUL40_07070</name>
</gene>
<dbReference type="EC" id="4.1.99.22" evidence="2"/>
<dbReference type="Pfam" id="PF04055">
    <property type="entry name" value="Radical_SAM"/>
    <property type="match status" value="1"/>
</dbReference>
<keyword evidence="15" id="KW-1185">Reference proteome</keyword>
<evidence type="ECO:0000313" key="14">
    <source>
        <dbReference type="EMBL" id="OQD42850.1"/>
    </source>
</evidence>
<evidence type="ECO:0000256" key="6">
    <source>
        <dbReference type="ARBA" id="ARBA00022741"/>
    </source>
</evidence>
<dbReference type="InterPro" id="IPR013483">
    <property type="entry name" value="MoaA"/>
</dbReference>
<keyword evidence="11" id="KW-0456">Lyase</keyword>
<evidence type="ECO:0000256" key="2">
    <source>
        <dbReference type="ARBA" id="ARBA00012167"/>
    </source>
</evidence>
<sequence>MLIDNHNRVINYLRLAVTDRCNLRCNYCMPSEGINFVKKDKLLSIDELKRVALIAVEQGIEKIRITGGEPFVRRDLMELLRYLSNLDGLKDISITTNATLIGPYIQELKELGITNINVSLDAIEKATFERITRRKQFETVYGNLVKLINEGFNVRINFIVLENQNEGDILSILDWFKNYPVSIRFLEEMPFNGGTKGFSSIKWNYKAILEHIRTVYPNFNKLEVPATATAINYQIEGHTATFGIIPSFSRTFCGSCNRLRITATGDIITCLYGKPKANLRTFLRNTANNSEIGGILKQVIGNRAKTGFEAQEEHSTVFDNSMTSIGG</sequence>
<dbReference type="Gene3D" id="3.20.20.70">
    <property type="entry name" value="Aldolase class I"/>
    <property type="match status" value="1"/>
</dbReference>
<dbReference type="SFLD" id="SFLDG01067">
    <property type="entry name" value="SPASM/twitch_domain_containing"/>
    <property type="match status" value="1"/>
</dbReference>
<dbReference type="InterPro" id="IPR007197">
    <property type="entry name" value="rSAM"/>
</dbReference>
<keyword evidence="9" id="KW-0342">GTP-binding</keyword>
<keyword evidence="10" id="KW-0501">Molybdenum cofactor biosynthesis</keyword>
<evidence type="ECO:0000256" key="12">
    <source>
        <dbReference type="ARBA" id="ARBA00048697"/>
    </source>
</evidence>
<name>A0A1V6LRM8_9FLAO</name>
<accession>A0A1V6LRM8</accession>
<comment type="cofactor">
    <cofactor evidence="1">
        <name>[4Fe-4S] cluster</name>
        <dbReference type="ChEBI" id="CHEBI:49883"/>
    </cofactor>
</comment>
<dbReference type="OrthoDB" id="9763993at2"/>
<dbReference type="PROSITE" id="PS51918">
    <property type="entry name" value="RADICAL_SAM"/>
    <property type="match status" value="1"/>
</dbReference>
<keyword evidence="6" id="KW-0547">Nucleotide-binding</keyword>
<dbReference type="InterPro" id="IPR010505">
    <property type="entry name" value="MoaA_twitch"/>
</dbReference>
<dbReference type="Proteomes" id="UP000191680">
    <property type="component" value="Unassembled WGS sequence"/>
</dbReference>
<evidence type="ECO:0000313" key="15">
    <source>
        <dbReference type="Proteomes" id="UP000191680"/>
    </source>
</evidence>
<dbReference type="UniPathway" id="UPA00344"/>
<evidence type="ECO:0000256" key="9">
    <source>
        <dbReference type="ARBA" id="ARBA00023134"/>
    </source>
</evidence>
<evidence type="ECO:0000256" key="4">
    <source>
        <dbReference type="ARBA" id="ARBA00022691"/>
    </source>
</evidence>
<feature type="domain" description="Radical SAM core" evidence="13">
    <location>
        <begin position="5"/>
        <end position="218"/>
    </location>
</feature>
<dbReference type="PANTHER" id="PTHR22960">
    <property type="entry name" value="MOLYBDOPTERIN COFACTOR SYNTHESIS PROTEIN A"/>
    <property type="match status" value="1"/>
</dbReference>
<dbReference type="GO" id="GO:0061799">
    <property type="term" value="F:cyclic pyranopterin monophosphate synthase activity"/>
    <property type="evidence" value="ECO:0007669"/>
    <property type="project" value="TreeGrafter"/>
</dbReference>
<comment type="caution">
    <text evidence="14">The sequence shown here is derived from an EMBL/GenBank/DDBJ whole genome shotgun (WGS) entry which is preliminary data.</text>
</comment>
<evidence type="ECO:0000256" key="5">
    <source>
        <dbReference type="ARBA" id="ARBA00022723"/>
    </source>
</evidence>
<dbReference type="SUPFAM" id="SSF102114">
    <property type="entry name" value="Radical SAM enzymes"/>
    <property type="match status" value="1"/>
</dbReference>
<dbReference type="GO" id="GO:0051539">
    <property type="term" value="F:4 iron, 4 sulfur cluster binding"/>
    <property type="evidence" value="ECO:0007669"/>
    <property type="project" value="UniProtKB-KW"/>
</dbReference>
<dbReference type="EMBL" id="MTBC01000004">
    <property type="protein sequence ID" value="OQD42850.1"/>
    <property type="molecule type" value="Genomic_DNA"/>
</dbReference>
<dbReference type="RefSeq" id="WP_080318663.1">
    <property type="nucleotide sequence ID" value="NZ_MTBC01000004.1"/>
</dbReference>
<dbReference type="SMART" id="SM00729">
    <property type="entry name" value="Elp3"/>
    <property type="match status" value="1"/>
</dbReference>
<keyword evidence="8" id="KW-0411">Iron-sulfur</keyword>
<dbReference type="Pfam" id="PF06463">
    <property type="entry name" value="Mob_synth_C"/>
    <property type="match status" value="1"/>
</dbReference>
<evidence type="ECO:0000256" key="1">
    <source>
        <dbReference type="ARBA" id="ARBA00001966"/>
    </source>
</evidence>
<proteinExistence type="predicted"/>
<evidence type="ECO:0000256" key="8">
    <source>
        <dbReference type="ARBA" id="ARBA00023014"/>
    </source>
</evidence>
<dbReference type="InterPro" id="IPR013785">
    <property type="entry name" value="Aldolase_TIM"/>
</dbReference>
<keyword evidence="5" id="KW-0479">Metal-binding</keyword>
<dbReference type="AlphaFoldDB" id="A0A1V6LRM8"/>
<comment type="catalytic activity">
    <reaction evidence="12">
        <text>GTP + AH2 + S-adenosyl-L-methionine = (8S)-3',8-cyclo-7,8-dihydroguanosine 5'-triphosphate + 5'-deoxyadenosine + L-methionine + A + H(+)</text>
        <dbReference type="Rhea" id="RHEA:49576"/>
        <dbReference type="ChEBI" id="CHEBI:13193"/>
        <dbReference type="ChEBI" id="CHEBI:15378"/>
        <dbReference type="ChEBI" id="CHEBI:17319"/>
        <dbReference type="ChEBI" id="CHEBI:17499"/>
        <dbReference type="ChEBI" id="CHEBI:37565"/>
        <dbReference type="ChEBI" id="CHEBI:57844"/>
        <dbReference type="ChEBI" id="CHEBI:59789"/>
        <dbReference type="ChEBI" id="CHEBI:131766"/>
        <dbReference type="EC" id="4.1.99.22"/>
    </reaction>
</comment>
<dbReference type="InterPro" id="IPR058240">
    <property type="entry name" value="rSAM_sf"/>
</dbReference>
<dbReference type="PROSITE" id="PS01305">
    <property type="entry name" value="MOAA_NIFB_PQQE"/>
    <property type="match status" value="1"/>
</dbReference>
<dbReference type="CDD" id="cd21117">
    <property type="entry name" value="Twitch_MoaA"/>
    <property type="match status" value="1"/>
</dbReference>
<evidence type="ECO:0000256" key="11">
    <source>
        <dbReference type="ARBA" id="ARBA00023239"/>
    </source>
</evidence>
<dbReference type="NCBIfam" id="TIGR02666">
    <property type="entry name" value="moaA"/>
    <property type="match status" value="1"/>
</dbReference>
<protein>
    <recommendedName>
        <fullName evidence="2">GTP 3',8-cyclase</fullName>
        <ecNumber evidence="2">4.1.99.22</ecNumber>
    </recommendedName>
</protein>